<name>A0A8T9BGI9_9HELO</name>
<protein>
    <submittedName>
        <fullName evidence="1">Uncharacterized protein</fullName>
    </submittedName>
</protein>
<gene>
    <name evidence="1" type="ORF">LARI1_G001758</name>
</gene>
<dbReference type="OrthoDB" id="3555798at2759"/>
<evidence type="ECO:0000313" key="2">
    <source>
        <dbReference type="Proteomes" id="UP000469559"/>
    </source>
</evidence>
<sequence length="144" mass="16503">MESKRKINAANAAQDEVERALKRRKVLSRTGWQVVDVMRLETCCDLWAMDLFRTNAPTDERGFFTSSHRPATRRRKADNIQDHIDLSKGESAELTTEHGLKLVDTLRRTEDKRQADSFPTVIFIICATAPRPPRQPRLRIGTSI</sequence>
<organism evidence="1 2">
    <name type="scientific">Lachnellula arida</name>
    <dbReference type="NCBI Taxonomy" id="1316785"/>
    <lineage>
        <taxon>Eukaryota</taxon>
        <taxon>Fungi</taxon>
        <taxon>Dikarya</taxon>
        <taxon>Ascomycota</taxon>
        <taxon>Pezizomycotina</taxon>
        <taxon>Leotiomycetes</taxon>
        <taxon>Helotiales</taxon>
        <taxon>Lachnaceae</taxon>
        <taxon>Lachnellula</taxon>
    </lineage>
</organism>
<dbReference type="EMBL" id="QGMF01000121">
    <property type="protein sequence ID" value="TVY19200.1"/>
    <property type="molecule type" value="Genomic_DNA"/>
</dbReference>
<dbReference type="Proteomes" id="UP000469559">
    <property type="component" value="Unassembled WGS sequence"/>
</dbReference>
<dbReference type="AlphaFoldDB" id="A0A8T9BGI9"/>
<comment type="caution">
    <text evidence="1">The sequence shown here is derived from an EMBL/GenBank/DDBJ whole genome shotgun (WGS) entry which is preliminary data.</text>
</comment>
<keyword evidence="2" id="KW-1185">Reference proteome</keyword>
<evidence type="ECO:0000313" key="1">
    <source>
        <dbReference type="EMBL" id="TVY19200.1"/>
    </source>
</evidence>
<reference evidence="1 2" key="1">
    <citation type="submission" date="2018-05" db="EMBL/GenBank/DDBJ databases">
        <title>Whole genome sequencing for identification of molecular markers to develop diagnostic detection tools for the regulated plant pathogen Lachnellula willkommii.</title>
        <authorList>
            <person name="Giroux E."/>
            <person name="Bilodeau G."/>
        </authorList>
    </citation>
    <scope>NUCLEOTIDE SEQUENCE [LARGE SCALE GENOMIC DNA]</scope>
    <source>
        <strain evidence="1 2">CBS 203.66</strain>
    </source>
</reference>
<accession>A0A8T9BGI9</accession>
<proteinExistence type="predicted"/>